<dbReference type="GO" id="GO:0005615">
    <property type="term" value="C:extracellular space"/>
    <property type="evidence" value="ECO:0007669"/>
    <property type="project" value="TreeGrafter"/>
</dbReference>
<evidence type="ECO:0000313" key="6">
    <source>
        <dbReference type="EMBL" id="KAK4524787.1"/>
    </source>
</evidence>
<dbReference type="GO" id="GO:0005509">
    <property type="term" value="F:calcium ion binding"/>
    <property type="evidence" value="ECO:0007669"/>
    <property type="project" value="TreeGrafter"/>
</dbReference>
<dbReference type="CDD" id="cd00081">
    <property type="entry name" value="Hint"/>
    <property type="match status" value="1"/>
</dbReference>
<dbReference type="Gene3D" id="2.170.16.10">
    <property type="entry name" value="Hedgehog/Intein (Hint) domain"/>
    <property type="match status" value="1"/>
</dbReference>
<dbReference type="Pfam" id="PF01079">
    <property type="entry name" value="Hint"/>
    <property type="match status" value="1"/>
</dbReference>
<reference evidence="6 7" key="1">
    <citation type="submission" date="2022-07" db="EMBL/GenBank/DDBJ databases">
        <title>Genome-wide signatures of adaptation to extreme environments.</title>
        <authorList>
            <person name="Cho C.H."/>
            <person name="Yoon H.S."/>
        </authorList>
    </citation>
    <scope>NUCLEOTIDE SEQUENCE [LARGE SCALE GENOMIC DNA]</scope>
    <source>
        <strain evidence="6 7">108.79 E11</strain>
    </source>
</reference>
<evidence type="ECO:0000256" key="2">
    <source>
        <dbReference type="ARBA" id="ARBA00022729"/>
    </source>
</evidence>
<gene>
    <name evidence="6" type="ORF">GAYE_SCF06G2690</name>
</gene>
<dbReference type="PANTHER" id="PTHR11889:SF31">
    <property type="entry name" value="PROTEIN HEDGEHOG"/>
    <property type="match status" value="1"/>
</dbReference>
<accession>A0AAV9IBM0</accession>
<feature type="signal peptide" evidence="3">
    <location>
        <begin position="1"/>
        <end position="22"/>
    </location>
</feature>
<keyword evidence="7" id="KW-1185">Reference proteome</keyword>
<evidence type="ECO:0000256" key="3">
    <source>
        <dbReference type="SAM" id="SignalP"/>
    </source>
</evidence>
<dbReference type="InterPro" id="IPR003586">
    <property type="entry name" value="Hint_dom_C"/>
</dbReference>
<dbReference type="PANTHER" id="PTHR11889">
    <property type="entry name" value="HEDGEHOG"/>
    <property type="match status" value="1"/>
</dbReference>
<dbReference type="EMBL" id="JANCYU010000026">
    <property type="protein sequence ID" value="KAK4524787.1"/>
    <property type="molecule type" value="Genomic_DNA"/>
</dbReference>
<dbReference type="InterPro" id="IPR050387">
    <property type="entry name" value="Hedgehog_Signaling"/>
</dbReference>
<dbReference type="GO" id="GO:0007224">
    <property type="term" value="P:smoothened signaling pathway"/>
    <property type="evidence" value="ECO:0007669"/>
    <property type="project" value="TreeGrafter"/>
</dbReference>
<keyword evidence="2 3" id="KW-0732">Signal</keyword>
<feature type="domain" description="Hint" evidence="4">
    <location>
        <begin position="295"/>
        <end position="339"/>
    </location>
</feature>
<dbReference type="GO" id="GO:0016540">
    <property type="term" value="P:protein autoprocessing"/>
    <property type="evidence" value="ECO:0007669"/>
    <property type="project" value="InterPro"/>
</dbReference>
<evidence type="ECO:0000259" key="5">
    <source>
        <dbReference type="SMART" id="SM00306"/>
    </source>
</evidence>
<dbReference type="GO" id="GO:0001708">
    <property type="term" value="P:cell fate specification"/>
    <property type="evidence" value="ECO:0007669"/>
    <property type="project" value="TreeGrafter"/>
</dbReference>
<dbReference type="SMART" id="SM00306">
    <property type="entry name" value="HintN"/>
    <property type="match status" value="1"/>
</dbReference>
<comment type="caution">
    <text evidence="6">The sequence shown here is derived from an EMBL/GenBank/DDBJ whole genome shotgun (WGS) entry which is preliminary data.</text>
</comment>
<name>A0AAV9IBM0_9RHOD</name>
<evidence type="ECO:0000313" key="7">
    <source>
        <dbReference type="Proteomes" id="UP001300502"/>
    </source>
</evidence>
<dbReference type="InterPro" id="IPR003587">
    <property type="entry name" value="Hint_dom_N"/>
</dbReference>
<organism evidence="6 7">
    <name type="scientific">Galdieria yellowstonensis</name>
    <dbReference type="NCBI Taxonomy" id="3028027"/>
    <lineage>
        <taxon>Eukaryota</taxon>
        <taxon>Rhodophyta</taxon>
        <taxon>Bangiophyceae</taxon>
        <taxon>Galdieriales</taxon>
        <taxon>Galdieriaceae</taxon>
        <taxon>Galdieria</taxon>
    </lineage>
</organism>
<proteinExistence type="predicted"/>
<dbReference type="PRINTS" id="PR00632">
    <property type="entry name" value="SONICHHOG"/>
</dbReference>
<dbReference type="InterPro" id="IPR036844">
    <property type="entry name" value="Hint_dom_sf"/>
</dbReference>
<evidence type="ECO:0000259" key="4">
    <source>
        <dbReference type="SMART" id="SM00305"/>
    </source>
</evidence>
<dbReference type="GO" id="GO:0007267">
    <property type="term" value="P:cell-cell signaling"/>
    <property type="evidence" value="ECO:0007669"/>
    <property type="project" value="InterPro"/>
</dbReference>
<dbReference type="InterPro" id="IPR001657">
    <property type="entry name" value="Hedgehog"/>
</dbReference>
<dbReference type="Proteomes" id="UP001300502">
    <property type="component" value="Unassembled WGS sequence"/>
</dbReference>
<feature type="domain" description="Hint" evidence="5">
    <location>
        <begin position="192"/>
        <end position="294"/>
    </location>
</feature>
<evidence type="ECO:0008006" key="8">
    <source>
        <dbReference type="Google" id="ProtNLM"/>
    </source>
</evidence>
<evidence type="ECO:0000256" key="1">
    <source>
        <dbReference type="ARBA" id="ARBA00022473"/>
    </source>
</evidence>
<dbReference type="SMART" id="SM00305">
    <property type="entry name" value="HintC"/>
    <property type="match status" value="1"/>
</dbReference>
<dbReference type="SUPFAM" id="SSF51294">
    <property type="entry name" value="Hedgehog/intein (Hint) domain"/>
    <property type="match status" value="1"/>
</dbReference>
<dbReference type="AlphaFoldDB" id="A0AAV9IBM0"/>
<keyword evidence="1" id="KW-0217">Developmental protein</keyword>
<dbReference type="GO" id="GO:0005113">
    <property type="term" value="F:patched binding"/>
    <property type="evidence" value="ECO:0007669"/>
    <property type="project" value="TreeGrafter"/>
</dbReference>
<dbReference type="GO" id="GO:0010468">
    <property type="term" value="P:regulation of gene expression"/>
    <property type="evidence" value="ECO:0007669"/>
    <property type="project" value="TreeGrafter"/>
</dbReference>
<protein>
    <recommendedName>
        <fullName evidence="8">Hedgehog protein</fullName>
    </recommendedName>
</protein>
<feature type="chain" id="PRO_5043350660" description="Hedgehog protein" evidence="3">
    <location>
        <begin position="23"/>
        <end position="393"/>
    </location>
</feature>
<dbReference type="InterPro" id="IPR001767">
    <property type="entry name" value="Hedgehog_Hint"/>
</dbReference>
<sequence length="393" mass="43564">MKVFKGLLFLFAIISLVAITQASVPLHDRHSENHIVDDKGKSSQNILRSFKPESETFLTSVTRSSNISIGVSYYSTSDTCQGTPTDSYNVSFTDSILSSPLSLYDVLKQLLNITDYESITKKYTAQITGCGHKMDLKLCDSSSSCIKVPLDDCIDIPKMISEVTRLSVQIVKGVITGSVQIGLTGPACSSGVHCFTADSKLILDNFQQIQMSSVQIGQQIMTYDTKTHQTKPTKVIGWLDRRDDIAVSYLEITHELGKLKVSPYHLLGRMDADQHITHIFATDIKKGDKFLFHNTSDTMPSQVTHIRQVNEVGAFAPLTSEGTYLVNGVLASCYAHFASHNMAHVAFAPYRLYYSLTGNLISPQTDSYIQILKSTLQWSRHFRLVSNGIVTSK</sequence>